<reference evidence="6" key="2">
    <citation type="submission" date="2025-08" db="UniProtKB">
        <authorList>
            <consortium name="Ensembl"/>
        </authorList>
    </citation>
    <scope>IDENTIFICATION</scope>
</reference>
<reference evidence="7" key="1">
    <citation type="submission" date="2011-08" db="EMBL/GenBank/DDBJ databases">
        <title>The draft genome of Latimeria chalumnae.</title>
        <authorList>
            <person name="Di Palma F."/>
            <person name="Alfoldi J."/>
            <person name="Johnson J."/>
            <person name="Berlin A."/>
            <person name="Gnerre S."/>
            <person name="Jaffe D."/>
            <person name="MacCallum I."/>
            <person name="Young S."/>
            <person name="Walker B.J."/>
            <person name="Lander E."/>
            <person name="Lindblad-Toh K."/>
        </authorList>
    </citation>
    <scope>NUCLEOTIDE SEQUENCE [LARGE SCALE GENOMIC DNA]</scope>
    <source>
        <strain evidence="7">Wild caught</strain>
    </source>
</reference>
<dbReference type="CDD" id="cd00086">
    <property type="entry name" value="homeodomain"/>
    <property type="match status" value="1"/>
</dbReference>
<comment type="subcellular location">
    <subcellularLocation>
        <location evidence="1 3 4">Nucleus</location>
    </subcellularLocation>
</comment>
<dbReference type="Gene3D" id="1.10.10.60">
    <property type="entry name" value="Homeodomain-like"/>
    <property type="match status" value="1"/>
</dbReference>
<proteinExistence type="inferred from homology"/>
<dbReference type="InterPro" id="IPR009057">
    <property type="entry name" value="Homeodomain-like_sf"/>
</dbReference>
<feature type="domain" description="Homeobox" evidence="5">
    <location>
        <begin position="111"/>
        <end position="159"/>
    </location>
</feature>
<keyword evidence="3 4" id="KW-0539">Nucleus</keyword>
<evidence type="ECO:0000313" key="6">
    <source>
        <dbReference type="Ensembl" id="ENSLACP00000007883.1"/>
    </source>
</evidence>
<dbReference type="GO" id="GO:0000978">
    <property type="term" value="F:RNA polymerase II cis-regulatory region sequence-specific DNA binding"/>
    <property type="evidence" value="ECO:0007669"/>
    <property type="project" value="TreeGrafter"/>
</dbReference>
<dbReference type="Pfam" id="PF00046">
    <property type="entry name" value="Homeodomain"/>
    <property type="match status" value="1"/>
</dbReference>
<comment type="similarity">
    <text evidence="2">Belongs to the paired homeobox family. Bicoid subfamily.</text>
</comment>
<dbReference type="Proteomes" id="UP000008672">
    <property type="component" value="Unassembled WGS sequence"/>
</dbReference>
<evidence type="ECO:0000256" key="3">
    <source>
        <dbReference type="PROSITE-ProRule" id="PRU00108"/>
    </source>
</evidence>
<keyword evidence="3 4" id="KW-0238">DNA-binding</keyword>
<evidence type="ECO:0000313" key="7">
    <source>
        <dbReference type="Proteomes" id="UP000008672"/>
    </source>
</evidence>
<evidence type="ECO:0000256" key="2">
    <source>
        <dbReference type="ARBA" id="ARBA00006503"/>
    </source>
</evidence>
<evidence type="ECO:0000256" key="4">
    <source>
        <dbReference type="RuleBase" id="RU000682"/>
    </source>
</evidence>
<evidence type="ECO:0000259" key="5">
    <source>
        <dbReference type="PROSITE" id="PS50071"/>
    </source>
</evidence>
<reference evidence="6" key="3">
    <citation type="submission" date="2025-09" db="UniProtKB">
        <authorList>
            <consortium name="Ensembl"/>
        </authorList>
    </citation>
    <scope>IDENTIFICATION</scope>
</reference>
<dbReference type="HOGENOM" id="CLU_122191_0_0_1"/>
<sequence>EMSKSSVRKKCSFTIESILSSLPASYSAEVQLKYIVDSAVKPVPPQQQQKLSPGCCSTGASIEPVHRWDGEMFLLTQYTWPRRLLPPILRAVEPHTPVRSTDPQVLHQIQRRTRRHRTIFTEGQLEALETLFHQNQYPDIITREQLAVQIQLREERVEV</sequence>
<dbReference type="PROSITE" id="PS50071">
    <property type="entry name" value="HOMEOBOX_2"/>
    <property type="match status" value="1"/>
</dbReference>
<keyword evidence="3 4" id="KW-0371">Homeobox</keyword>
<dbReference type="InterPro" id="IPR001356">
    <property type="entry name" value="HD"/>
</dbReference>
<dbReference type="SMART" id="SM00389">
    <property type="entry name" value="HOX"/>
    <property type="match status" value="1"/>
</dbReference>
<dbReference type="PANTHER" id="PTHR46643">
    <property type="entry name" value="HOMEOBOX PROTEIN GOOSECOID-RELATED"/>
    <property type="match status" value="1"/>
</dbReference>
<organism evidence="6 7">
    <name type="scientific">Latimeria chalumnae</name>
    <name type="common">Coelacanth</name>
    <dbReference type="NCBI Taxonomy" id="7897"/>
    <lineage>
        <taxon>Eukaryota</taxon>
        <taxon>Metazoa</taxon>
        <taxon>Chordata</taxon>
        <taxon>Craniata</taxon>
        <taxon>Vertebrata</taxon>
        <taxon>Euteleostomi</taxon>
        <taxon>Coelacanthiformes</taxon>
        <taxon>Coelacanthidae</taxon>
        <taxon>Latimeria</taxon>
    </lineage>
</organism>
<keyword evidence="7" id="KW-1185">Reference proteome</keyword>
<gene>
    <name evidence="6" type="primary">GSC2</name>
</gene>
<dbReference type="PANTHER" id="PTHR46643:SF1">
    <property type="entry name" value="HOMEOBOX PROTEIN GOOSECOID-2"/>
    <property type="match status" value="1"/>
</dbReference>
<dbReference type="EMBL" id="AFYH01023931">
    <property type="status" value="NOT_ANNOTATED_CDS"/>
    <property type="molecule type" value="Genomic_DNA"/>
</dbReference>
<dbReference type="GO" id="GO:0000981">
    <property type="term" value="F:DNA-binding transcription factor activity, RNA polymerase II-specific"/>
    <property type="evidence" value="ECO:0007669"/>
    <property type="project" value="TreeGrafter"/>
</dbReference>
<dbReference type="GO" id="GO:0005634">
    <property type="term" value="C:nucleus"/>
    <property type="evidence" value="ECO:0007669"/>
    <property type="project" value="UniProtKB-SubCell"/>
</dbReference>
<dbReference type="GeneTree" id="ENSGT00940000162536"/>
<evidence type="ECO:0000256" key="1">
    <source>
        <dbReference type="ARBA" id="ARBA00004123"/>
    </source>
</evidence>
<dbReference type="Ensembl" id="ENSLACT00000007949.1">
    <property type="protein sequence ID" value="ENSLACP00000007883.1"/>
    <property type="gene ID" value="ENSLACG00000006977.1"/>
</dbReference>
<dbReference type="InterPro" id="IPR051440">
    <property type="entry name" value="Goosecoid-like_HB"/>
</dbReference>
<name>H3AE12_LATCH</name>
<dbReference type="SUPFAM" id="SSF46689">
    <property type="entry name" value="Homeodomain-like"/>
    <property type="match status" value="1"/>
</dbReference>
<dbReference type="AlphaFoldDB" id="H3AE12"/>
<protein>
    <submittedName>
        <fullName evidence="6">Goosecoid homeobox 2</fullName>
    </submittedName>
</protein>
<accession>H3AE12</accession>